<gene>
    <name evidence="9" type="ORF">DUNSADRAFT_8182</name>
</gene>
<keyword evidence="2" id="KW-0602">Photosynthesis</keyword>
<reference evidence="9" key="1">
    <citation type="submission" date="2017-08" db="EMBL/GenBank/DDBJ databases">
        <authorList>
            <person name="Polle J.E."/>
            <person name="Barry K."/>
            <person name="Cushman J."/>
            <person name="Schmutz J."/>
            <person name="Tran D."/>
            <person name="Hathwaick L.T."/>
            <person name="Yim W.C."/>
            <person name="Jenkins J."/>
            <person name="Mckie-Krisberg Z.M."/>
            <person name="Prochnik S."/>
            <person name="Lindquist E."/>
            <person name="Dockter R.B."/>
            <person name="Adam C."/>
            <person name="Molina H."/>
            <person name="Bunkerborg J."/>
            <person name="Jin E."/>
            <person name="Buchheim M."/>
            <person name="Magnuson J."/>
        </authorList>
    </citation>
    <scope>NUCLEOTIDE SEQUENCE</scope>
    <source>
        <strain evidence="9">CCAP 19/18</strain>
    </source>
</reference>
<dbReference type="Proteomes" id="UP000815325">
    <property type="component" value="Unassembled WGS sequence"/>
</dbReference>
<accession>A0ABQ7GJX9</accession>
<evidence type="ECO:0000256" key="3">
    <source>
        <dbReference type="ARBA" id="ARBA00022692"/>
    </source>
</evidence>
<feature type="transmembrane region" description="Helical" evidence="8">
    <location>
        <begin position="204"/>
        <end position="221"/>
    </location>
</feature>
<feature type="transmembrane region" description="Helical" evidence="8">
    <location>
        <begin position="170"/>
        <end position="192"/>
    </location>
</feature>
<evidence type="ECO:0000256" key="8">
    <source>
        <dbReference type="SAM" id="Phobius"/>
    </source>
</evidence>
<evidence type="ECO:0000313" key="9">
    <source>
        <dbReference type="EMBL" id="KAF5834911.1"/>
    </source>
</evidence>
<keyword evidence="6 8" id="KW-0472">Membrane</keyword>
<dbReference type="InterPro" id="IPR038760">
    <property type="entry name" value="PsbY_plant"/>
</dbReference>
<dbReference type="PANTHER" id="PTHR34790:SF1">
    <property type="entry name" value="PHOTOSYSTEM II CORE COMPLEX PROTEINS PSBY, CHLOROPLASTIC"/>
    <property type="match status" value="1"/>
</dbReference>
<feature type="transmembrane region" description="Helical" evidence="8">
    <location>
        <begin position="241"/>
        <end position="262"/>
    </location>
</feature>
<evidence type="ECO:0000313" key="10">
    <source>
        <dbReference type="Proteomes" id="UP000815325"/>
    </source>
</evidence>
<evidence type="ECO:0000256" key="7">
    <source>
        <dbReference type="ARBA" id="ARBA00023276"/>
    </source>
</evidence>
<keyword evidence="5" id="KW-0793">Thylakoid</keyword>
<evidence type="ECO:0000256" key="4">
    <source>
        <dbReference type="ARBA" id="ARBA00022989"/>
    </source>
</evidence>
<sequence>MVQQMLLRGASAGALTLCQQRPAPVCAALRTRRVQLRSPMALRASSQEEASTSSASPAMPMLAQQALVTSTAAATLFSAGSANAATEIMDIAAVDNRLFLLAGLFVPVLGWVAFNILPGLFRQLETMSEKRGSSVVGPAVGLTAASLLAAQNADAATELASVADIDNRLFLLGGLFVPVLGWVAFNILPALFRQLETMAEKKGSVVGPAVGFGTAASLLAAPRADAASEIAQLAIDNRVLLLGTLFIPVLGWVAFNILPPAIRQLQTMAEKRDDE</sequence>
<name>A0ABQ7GJX9_DUNSA</name>
<dbReference type="PANTHER" id="PTHR34790">
    <property type="entry name" value="PHOTOSYSTEM II CORE COMPLEX PROTEINS PSBY, CHLOROPLASTIC"/>
    <property type="match status" value="1"/>
</dbReference>
<keyword evidence="3 8" id="KW-0812">Transmembrane</keyword>
<comment type="caution">
    <text evidence="9">The sequence shown here is derived from an EMBL/GenBank/DDBJ whole genome shotgun (WGS) entry which is preliminary data.</text>
</comment>
<feature type="transmembrane region" description="Helical" evidence="8">
    <location>
        <begin position="98"/>
        <end position="121"/>
    </location>
</feature>
<dbReference type="InterPro" id="IPR009388">
    <property type="entry name" value="PSII_PsbY"/>
</dbReference>
<evidence type="ECO:0000256" key="5">
    <source>
        <dbReference type="ARBA" id="ARBA00023078"/>
    </source>
</evidence>
<proteinExistence type="predicted"/>
<dbReference type="Pfam" id="PF06298">
    <property type="entry name" value="PsbY"/>
    <property type="match status" value="2"/>
</dbReference>
<keyword evidence="7" id="KW-0604">Photosystem II</keyword>
<protein>
    <submittedName>
        <fullName evidence="9">Uncharacterized protein</fullName>
    </submittedName>
</protein>
<organism evidence="9 10">
    <name type="scientific">Dunaliella salina</name>
    <name type="common">Green alga</name>
    <name type="synonym">Protococcus salinus</name>
    <dbReference type="NCBI Taxonomy" id="3046"/>
    <lineage>
        <taxon>Eukaryota</taxon>
        <taxon>Viridiplantae</taxon>
        <taxon>Chlorophyta</taxon>
        <taxon>core chlorophytes</taxon>
        <taxon>Chlorophyceae</taxon>
        <taxon>CS clade</taxon>
        <taxon>Chlamydomonadales</taxon>
        <taxon>Dunaliellaceae</taxon>
        <taxon>Dunaliella</taxon>
    </lineage>
</organism>
<keyword evidence="4 8" id="KW-1133">Transmembrane helix</keyword>
<comment type="subcellular location">
    <subcellularLocation>
        <location evidence="1">Membrane</location>
    </subcellularLocation>
</comment>
<evidence type="ECO:0000256" key="2">
    <source>
        <dbReference type="ARBA" id="ARBA00022531"/>
    </source>
</evidence>
<dbReference type="EMBL" id="MU069732">
    <property type="protein sequence ID" value="KAF5834911.1"/>
    <property type="molecule type" value="Genomic_DNA"/>
</dbReference>
<keyword evidence="10" id="KW-1185">Reference proteome</keyword>
<evidence type="ECO:0000256" key="1">
    <source>
        <dbReference type="ARBA" id="ARBA00004370"/>
    </source>
</evidence>
<evidence type="ECO:0000256" key="6">
    <source>
        <dbReference type="ARBA" id="ARBA00023136"/>
    </source>
</evidence>